<dbReference type="Proteomes" id="UP000789405">
    <property type="component" value="Unassembled WGS sequence"/>
</dbReference>
<dbReference type="EMBL" id="CAJVPY010034806">
    <property type="protein sequence ID" value="CAG8800395.1"/>
    <property type="molecule type" value="Genomic_DNA"/>
</dbReference>
<name>A0A9N9JZ27_9GLOM</name>
<gene>
    <name evidence="2" type="ORF">DERYTH_LOCUS23254</name>
</gene>
<organism evidence="2 3">
    <name type="scientific">Dentiscutata erythropus</name>
    <dbReference type="NCBI Taxonomy" id="1348616"/>
    <lineage>
        <taxon>Eukaryota</taxon>
        <taxon>Fungi</taxon>
        <taxon>Fungi incertae sedis</taxon>
        <taxon>Mucoromycota</taxon>
        <taxon>Glomeromycotina</taxon>
        <taxon>Glomeromycetes</taxon>
        <taxon>Diversisporales</taxon>
        <taxon>Gigasporaceae</taxon>
        <taxon>Dentiscutata</taxon>
    </lineage>
</organism>
<protein>
    <submittedName>
        <fullName evidence="2">19206_t:CDS:1</fullName>
    </submittedName>
</protein>
<proteinExistence type="predicted"/>
<evidence type="ECO:0000313" key="3">
    <source>
        <dbReference type="Proteomes" id="UP000789405"/>
    </source>
</evidence>
<reference evidence="2" key="1">
    <citation type="submission" date="2021-06" db="EMBL/GenBank/DDBJ databases">
        <authorList>
            <person name="Kallberg Y."/>
            <person name="Tangrot J."/>
            <person name="Rosling A."/>
        </authorList>
    </citation>
    <scope>NUCLEOTIDE SEQUENCE</scope>
    <source>
        <strain evidence="2">MA453B</strain>
    </source>
</reference>
<keyword evidence="3" id="KW-1185">Reference proteome</keyword>
<feature type="compositionally biased region" description="Polar residues" evidence="1">
    <location>
        <begin position="40"/>
        <end position="51"/>
    </location>
</feature>
<evidence type="ECO:0000256" key="1">
    <source>
        <dbReference type="SAM" id="MobiDB-lite"/>
    </source>
</evidence>
<evidence type="ECO:0000313" key="2">
    <source>
        <dbReference type="EMBL" id="CAG8800395.1"/>
    </source>
</evidence>
<sequence>MSSKSTMSDLESKLQSLRTTLNAVYSHAGNMLEIRMKQGQRVQNRQPTTLAPSKEDSERLQNLKTQFNEICDELYLNLVDPKPFLSIERSYENFCLHIN</sequence>
<dbReference type="OrthoDB" id="2412678at2759"/>
<feature type="region of interest" description="Disordered" evidence="1">
    <location>
        <begin position="37"/>
        <end position="59"/>
    </location>
</feature>
<comment type="caution">
    <text evidence="2">The sequence shown here is derived from an EMBL/GenBank/DDBJ whole genome shotgun (WGS) entry which is preliminary data.</text>
</comment>
<accession>A0A9N9JZ27</accession>
<dbReference type="AlphaFoldDB" id="A0A9N9JZ27"/>